<dbReference type="EMBL" id="JH159152">
    <property type="protein sequence ID" value="EGZ23320.1"/>
    <property type="molecule type" value="Genomic_DNA"/>
</dbReference>
<evidence type="ECO:0000313" key="1">
    <source>
        <dbReference type="EMBL" id="EGZ23320.1"/>
    </source>
</evidence>
<organism evidence="1 2">
    <name type="scientific">Phytophthora sojae (strain P6497)</name>
    <name type="common">Soybean stem and root rot agent</name>
    <name type="synonym">Phytophthora megasperma f. sp. glycines</name>
    <dbReference type="NCBI Taxonomy" id="1094619"/>
    <lineage>
        <taxon>Eukaryota</taxon>
        <taxon>Sar</taxon>
        <taxon>Stramenopiles</taxon>
        <taxon>Oomycota</taxon>
        <taxon>Peronosporomycetes</taxon>
        <taxon>Peronosporales</taxon>
        <taxon>Peronosporaceae</taxon>
        <taxon>Phytophthora</taxon>
    </lineage>
</organism>
<dbReference type="InParanoid" id="G4YZ39"/>
<dbReference type="Proteomes" id="UP000002640">
    <property type="component" value="Unassembled WGS sequence"/>
</dbReference>
<name>G4YZ39_PHYSP</name>
<accession>G4YZ39</accession>
<sequence>MTWSPPLQLKIVALALPPLADEAQESIGAALVTDFLVLDMPLSKAVELSHAGFVALLDLVGMRGLRDAERRWWTVDKLLHSEKYYYMWEFSLALAPAVRCADLRMVQRILQHFSGCPVEKDVVEECGSFSYRKRTLRVGGCDDDASPTQQPATSYLQRAT</sequence>
<gene>
    <name evidence="1" type="ORF">PHYSODRAFT_263394</name>
</gene>
<evidence type="ECO:0000313" key="2">
    <source>
        <dbReference type="Proteomes" id="UP000002640"/>
    </source>
</evidence>
<keyword evidence="2" id="KW-1185">Reference proteome</keyword>
<dbReference type="GeneID" id="20639495"/>
<dbReference type="RefSeq" id="XP_009518608.1">
    <property type="nucleotide sequence ID" value="XM_009520313.1"/>
</dbReference>
<dbReference type="KEGG" id="psoj:PHYSODRAFT_263394"/>
<dbReference type="AlphaFoldDB" id="G4YZ39"/>
<proteinExistence type="predicted"/>
<reference evidence="1 2" key="1">
    <citation type="journal article" date="2006" name="Science">
        <title>Phytophthora genome sequences uncover evolutionary origins and mechanisms of pathogenesis.</title>
        <authorList>
            <person name="Tyler B.M."/>
            <person name="Tripathy S."/>
            <person name="Zhang X."/>
            <person name="Dehal P."/>
            <person name="Jiang R.H."/>
            <person name="Aerts A."/>
            <person name="Arredondo F.D."/>
            <person name="Baxter L."/>
            <person name="Bensasson D."/>
            <person name="Beynon J.L."/>
            <person name="Chapman J."/>
            <person name="Damasceno C.M."/>
            <person name="Dorrance A.E."/>
            <person name="Dou D."/>
            <person name="Dickerman A.W."/>
            <person name="Dubchak I.L."/>
            <person name="Garbelotto M."/>
            <person name="Gijzen M."/>
            <person name="Gordon S.G."/>
            <person name="Govers F."/>
            <person name="Grunwald N.J."/>
            <person name="Huang W."/>
            <person name="Ivors K.L."/>
            <person name="Jones R.W."/>
            <person name="Kamoun S."/>
            <person name="Krampis K."/>
            <person name="Lamour K.H."/>
            <person name="Lee M.K."/>
            <person name="McDonald W.H."/>
            <person name="Medina M."/>
            <person name="Meijer H.J."/>
            <person name="Nordberg E.K."/>
            <person name="Maclean D.J."/>
            <person name="Ospina-Giraldo M.D."/>
            <person name="Morris P.F."/>
            <person name="Phuntumart V."/>
            <person name="Putnam N.H."/>
            <person name="Rash S."/>
            <person name="Rose J.K."/>
            <person name="Sakihama Y."/>
            <person name="Salamov A.A."/>
            <person name="Savidor A."/>
            <person name="Scheuring C.F."/>
            <person name="Smith B.M."/>
            <person name="Sobral B.W."/>
            <person name="Terry A."/>
            <person name="Torto-Alalibo T.A."/>
            <person name="Win J."/>
            <person name="Xu Z."/>
            <person name="Zhang H."/>
            <person name="Grigoriev I.V."/>
            <person name="Rokhsar D.S."/>
            <person name="Boore J.L."/>
        </authorList>
    </citation>
    <scope>NUCLEOTIDE SEQUENCE [LARGE SCALE GENOMIC DNA]</scope>
    <source>
        <strain evidence="1 2">P6497</strain>
    </source>
</reference>
<protein>
    <submittedName>
        <fullName evidence="1">Uncharacterized protein</fullName>
    </submittedName>
</protein>